<feature type="region of interest" description="Disordered" evidence="1">
    <location>
        <begin position="682"/>
        <end position="722"/>
    </location>
</feature>
<evidence type="ECO:0000313" key="3">
    <source>
        <dbReference type="Proteomes" id="UP000326198"/>
    </source>
</evidence>
<sequence length="722" mass="78923">MTLRRQFGFRGSDVEYIAFLESKVLESSRIIESYVLSSKPNQSRGLSTTTVPRASLQKNSFSSSSEDEGYESGSLQIIEYTPNVPSLPPNQNAASSTKPRWLKELDEFLTQIPQLGSWDRGRLEYTVNNDIILKIIVSCEPLPSGYFLGLRPYSVQAPNQRGILSVLQKYCKFTQNIQTQVKMCERVAQFLELVFVSLCAVALKAVEDVDPVYNIMRTYVSNAKRKHLDNLIRGATWANHCVSALYKTPWGYRGQEVFLIAGQPIAFYARYAENCKSLPHFIKEMNRKAEGRHISGPRTSASILSIPLILEKLIGGAVSLSDICEYLGYQSDHVSSCRPLFERSLMASTSATSTLQDSITSPRIPPSSVNFESQFINCTSSVNPRCGATLDQVLDHDHSTNHHQHCSSSRGSKRRRSESPCNVSDIDAAEYTPSHHQIKTAVPLNDGRRMQDSGNLLANQCAHVVLEDSSRNNEGPDHNSDIGQQECNYISTNVSHGPRPGEPGCSITCDNHAVLLENSSNAVPYGPHPSDPGSLAIDVCLDGLHPNTSPYAPLPNDPESWAVNNYPILLQSSSNAVPCGPQLNDPGSLAAEDCLNGLLSTAFPYGPLPSDPESWAVNNYPILLQRSSNAVPYGPHPSDSGSLAIDVCLDGLHPITFPYGPLPNDPGALAVHISAPVPLQDSTATVPCGSRPEDPESLGTADSHSNQPLNIPNTLLWEQRNH</sequence>
<reference evidence="2 3" key="1">
    <citation type="submission" date="2019-04" db="EMBL/GenBank/DDBJ databases">
        <title>Friends and foes A comparative genomics studyof 23 Aspergillus species from section Flavi.</title>
        <authorList>
            <consortium name="DOE Joint Genome Institute"/>
            <person name="Kjaerbolling I."/>
            <person name="Vesth T."/>
            <person name="Frisvad J.C."/>
            <person name="Nybo J.L."/>
            <person name="Theobald S."/>
            <person name="Kildgaard S."/>
            <person name="Isbrandt T."/>
            <person name="Kuo A."/>
            <person name="Sato A."/>
            <person name="Lyhne E.K."/>
            <person name="Kogle M.E."/>
            <person name="Wiebenga A."/>
            <person name="Kun R.S."/>
            <person name="Lubbers R.J."/>
            <person name="Makela M.R."/>
            <person name="Barry K."/>
            <person name="Chovatia M."/>
            <person name="Clum A."/>
            <person name="Daum C."/>
            <person name="Haridas S."/>
            <person name="He G."/>
            <person name="LaButti K."/>
            <person name="Lipzen A."/>
            <person name="Mondo S."/>
            <person name="Riley R."/>
            <person name="Salamov A."/>
            <person name="Simmons B.A."/>
            <person name="Magnuson J.K."/>
            <person name="Henrissat B."/>
            <person name="Mortensen U.H."/>
            <person name="Larsen T.O."/>
            <person name="Devries R.P."/>
            <person name="Grigoriev I.V."/>
            <person name="Machida M."/>
            <person name="Baker S.E."/>
            <person name="Andersen M.R."/>
        </authorList>
    </citation>
    <scope>NUCLEOTIDE SEQUENCE [LARGE SCALE GENOMIC DNA]</scope>
    <source>
        <strain evidence="2 3">IBT 29228</strain>
    </source>
</reference>
<feature type="compositionally biased region" description="Basic residues" evidence="1">
    <location>
        <begin position="401"/>
        <end position="416"/>
    </location>
</feature>
<feature type="region of interest" description="Disordered" evidence="1">
    <location>
        <begin position="398"/>
        <end position="422"/>
    </location>
</feature>
<accession>A0A5N7B7P8</accession>
<evidence type="ECO:0000313" key="2">
    <source>
        <dbReference type="EMBL" id="KAE8377769.1"/>
    </source>
</evidence>
<proteinExistence type="predicted"/>
<dbReference type="EMBL" id="ML736218">
    <property type="protein sequence ID" value="KAE8377769.1"/>
    <property type="molecule type" value="Genomic_DNA"/>
</dbReference>
<dbReference type="Proteomes" id="UP000326198">
    <property type="component" value="Unassembled WGS sequence"/>
</dbReference>
<evidence type="ECO:0000256" key="1">
    <source>
        <dbReference type="SAM" id="MobiDB-lite"/>
    </source>
</evidence>
<feature type="compositionally biased region" description="Polar residues" evidence="1">
    <location>
        <begin position="700"/>
        <end position="713"/>
    </location>
</feature>
<organism evidence="2 3">
    <name type="scientific">Aspergillus bertholletiae</name>
    <dbReference type="NCBI Taxonomy" id="1226010"/>
    <lineage>
        <taxon>Eukaryota</taxon>
        <taxon>Fungi</taxon>
        <taxon>Dikarya</taxon>
        <taxon>Ascomycota</taxon>
        <taxon>Pezizomycotina</taxon>
        <taxon>Eurotiomycetes</taxon>
        <taxon>Eurotiomycetidae</taxon>
        <taxon>Eurotiales</taxon>
        <taxon>Aspergillaceae</taxon>
        <taxon>Aspergillus</taxon>
        <taxon>Aspergillus subgen. Circumdati</taxon>
    </lineage>
</organism>
<name>A0A5N7B7P8_9EURO</name>
<keyword evidence="3" id="KW-1185">Reference proteome</keyword>
<gene>
    <name evidence="2" type="ORF">BDV26DRAFT_292878</name>
</gene>
<protein>
    <submittedName>
        <fullName evidence="2">Uncharacterized protein</fullName>
    </submittedName>
</protein>
<dbReference type="OrthoDB" id="4369665at2759"/>
<dbReference type="AlphaFoldDB" id="A0A5N7B7P8"/>